<feature type="transmembrane region" description="Helical" evidence="1">
    <location>
        <begin position="92"/>
        <end position="113"/>
    </location>
</feature>
<dbReference type="Proteomes" id="UP000823877">
    <property type="component" value="Unassembled WGS sequence"/>
</dbReference>
<keyword evidence="1" id="KW-1133">Transmembrane helix</keyword>
<feature type="transmembrane region" description="Helical" evidence="1">
    <location>
        <begin position="65"/>
        <end position="86"/>
    </location>
</feature>
<feature type="transmembrane region" description="Helical" evidence="1">
    <location>
        <begin position="12"/>
        <end position="34"/>
    </location>
</feature>
<evidence type="ECO:0008006" key="4">
    <source>
        <dbReference type="Google" id="ProtNLM"/>
    </source>
</evidence>
<keyword evidence="1" id="KW-0472">Membrane</keyword>
<feature type="transmembrane region" description="Helical" evidence="1">
    <location>
        <begin position="125"/>
        <end position="147"/>
    </location>
</feature>
<feature type="transmembrane region" description="Helical" evidence="1">
    <location>
        <begin position="322"/>
        <end position="346"/>
    </location>
</feature>
<dbReference type="AlphaFoldDB" id="A0A9D2S8L0"/>
<reference evidence="2" key="2">
    <citation type="submission" date="2021-04" db="EMBL/GenBank/DDBJ databases">
        <authorList>
            <person name="Gilroy R."/>
        </authorList>
    </citation>
    <scope>NUCLEOTIDE SEQUENCE</scope>
    <source>
        <strain evidence="2">CHK188-16595</strain>
    </source>
</reference>
<feature type="transmembrane region" description="Helical" evidence="1">
    <location>
        <begin position="194"/>
        <end position="225"/>
    </location>
</feature>
<name>A0A9D2S8L0_9FIRM</name>
<keyword evidence="1" id="KW-0812">Transmembrane</keyword>
<protein>
    <recommendedName>
        <fullName evidence="4">O-antigen ligase domain-containing protein</fullName>
    </recommendedName>
</protein>
<feature type="transmembrane region" description="Helical" evidence="1">
    <location>
        <begin position="358"/>
        <end position="375"/>
    </location>
</feature>
<reference evidence="2" key="1">
    <citation type="journal article" date="2021" name="PeerJ">
        <title>Extensive microbial diversity within the chicken gut microbiome revealed by metagenomics and culture.</title>
        <authorList>
            <person name="Gilroy R."/>
            <person name="Ravi A."/>
            <person name="Getino M."/>
            <person name="Pursley I."/>
            <person name="Horton D.L."/>
            <person name="Alikhan N.F."/>
            <person name="Baker D."/>
            <person name="Gharbi K."/>
            <person name="Hall N."/>
            <person name="Watson M."/>
            <person name="Adriaenssens E.M."/>
            <person name="Foster-Nyarko E."/>
            <person name="Jarju S."/>
            <person name="Secka A."/>
            <person name="Antonio M."/>
            <person name="Oren A."/>
            <person name="Chaudhuri R.R."/>
            <person name="La Ragione R."/>
            <person name="Hildebrand F."/>
            <person name="Pallen M.J."/>
        </authorList>
    </citation>
    <scope>NUCLEOTIDE SEQUENCE</scope>
    <source>
        <strain evidence="2">CHK188-16595</strain>
    </source>
</reference>
<organism evidence="2 3">
    <name type="scientific">Candidatus Eubacterium faecale</name>
    <dbReference type="NCBI Taxonomy" id="2838568"/>
    <lineage>
        <taxon>Bacteria</taxon>
        <taxon>Bacillati</taxon>
        <taxon>Bacillota</taxon>
        <taxon>Clostridia</taxon>
        <taxon>Eubacteriales</taxon>
        <taxon>Eubacteriaceae</taxon>
        <taxon>Eubacterium</taxon>
    </lineage>
</organism>
<dbReference type="EMBL" id="DWXN01000001">
    <property type="protein sequence ID" value="HJB74069.1"/>
    <property type="molecule type" value="Genomic_DNA"/>
</dbReference>
<proteinExistence type="predicted"/>
<comment type="caution">
    <text evidence="2">The sequence shown here is derived from an EMBL/GenBank/DDBJ whole genome shotgun (WGS) entry which is preliminary data.</text>
</comment>
<evidence type="ECO:0000313" key="2">
    <source>
        <dbReference type="EMBL" id="HJB74069.1"/>
    </source>
</evidence>
<sequence length="414" mass="46832">MKFKLKLNFTLSVYDIYAVLILLFPICFSIGGIFGYYDEMIGAVSFVFVWFLMITKRLDRNSRQIMIAIAAVSVIGLVSNLVSKLITQPFPVLVDLLWLWKTFAPFIASVYLMRKDHVRRRVVSALVMPSKLAIVVFFLLSLVGQVVDIGFIPSDSLFGLRIFGISWMRGISFGWVVFCCVVILALSEIGSRSFFLYTALACVPMILTQAALVYCFVFCVIFMAIMFRKQDKFKLRYIIPIVAVVVLFTWRDIQQYLISDSIRKTLIIYGGRVANMYFPLGSGFATYGSEMAQRYYSQLYDLFGWRNSWGFGPDSTFLNDNFFASIIGQFGWIGFAVYLYAMFRLFMMVNSKLVKKRIKITGIATVLTMLAVMIGSASVKSMMGICTFVVLGLVAAEVQSKANAQSQLLKQEGE</sequence>
<evidence type="ECO:0000313" key="3">
    <source>
        <dbReference type="Proteomes" id="UP000823877"/>
    </source>
</evidence>
<accession>A0A9D2S8L0</accession>
<feature type="transmembrane region" description="Helical" evidence="1">
    <location>
        <begin position="167"/>
        <end position="187"/>
    </location>
</feature>
<feature type="transmembrane region" description="Helical" evidence="1">
    <location>
        <begin position="266"/>
        <end position="287"/>
    </location>
</feature>
<evidence type="ECO:0000256" key="1">
    <source>
        <dbReference type="SAM" id="Phobius"/>
    </source>
</evidence>
<gene>
    <name evidence="2" type="ORF">IAA37_00130</name>
</gene>
<feature type="transmembrane region" description="Helical" evidence="1">
    <location>
        <begin position="40"/>
        <end position="58"/>
    </location>
</feature>
<feature type="transmembrane region" description="Helical" evidence="1">
    <location>
        <begin position="237"/>
        <end position="254"/>
    </location>
</feature>